<dbReference type="Gene3D" id="1.10.3120.10">
    <property type="entry name" value="Trigger factor, C-terminal domain"/>
    <property type="match status" value="1"/>
</dbReference>
<keyword evidence="11" id="KW-0963">Cytoplasm</keyword>
<keyword evidence="8 11" id="KW-0413">Isomerase</keyword>
<dbReference type="PROSITE" id="PS50059">
    <property type="entry name" value="FKBP_PPIASE"/>
    <property type="match status" value="1"/>
</dbReference>
<reference evidence="16 17" key="1">
    <citation type="journal article" date="2023" name="Plant">
        <title>Draft Genome Sequence Resource of CBPPT1, a 'Candidatus Phytoplasma trifolii'-Related Strain Associated with Potato Purple Top Disease in the Columbia Basin, U.S.A.</title>
        <authorList>
            <person name="Wei W."/>
            <person name="Shao J."/>
            <person name="Bottner-Parker K.D."/>
            <person name="Zhao Y."/>
        </authorList>
    </citation>
    <scope>NUCLEOTIDE SEQUENCE [LARGE SCALE GENOMIC DNA]</scope>
    <source>
        <strain evidence="16 17">CBPPT1</strain>
    </source>
</reference>
<dbReference type="Gene3D" id="3.30.70.1050">
    <property type="entry name" value="Trigger factor ribosome-binding domain"/>
    <property type="match status" value="1"/>
</dbReference>
<evidence type="ECO:0000313" key="17">
    <source>
        <dbReference type="Proteomes" id="UP001221763"/>
    </source>
</evidence>
<evidence type="ECO:0000259" key="15">
    <source>
        <dbReference type="PROSITE" id="PS50059"/>
    </source>
</evidence>
<dbReference type="Proteomes" id="UP001221763">
    <property type="component" value="Unassembled WGS sequence"/>
</dbReference>
<evidence type="ECO:0000256" key="6">
    <source>
        <dbReference type="ARBA" id="ARBA00023110"/>
    </source>
</evidence>
<evidence type="ECO:0000256" key="5">
    <source>
        <dbReference type="ARBA" id="ARBA00022618"/>
    </source>
</evidence>
<accession>A0ABT5L9D3</accession>
<name>A0ABT5L9D3_9MOLU</name>
<dbReference type="EC" id="5.2.1.8" evidence="3 11"/>
<comment type="domain">
    <text evidence="11">Consists of 3 domains; the N-terminus binds the ribosome, the middle domain has PPIase activity, while the C-terminus has intrinsic chaperone activity on its own.</text>
</comment>
<dbReference type="InterPro" id="IPR037041">
    <property type="entry name" value="Trigger_fac_C_sf"/>
</dbReference>
<proteinExistence type="inferred from homology"/>
<comment type="catalytic activity">
    <reaction evidence="1 11 12">
        <text>[protein]-peptidylproline (omega=180) = [protein]-peptidylproline (omega=0)</text>
        <dbReference type="Rhea" id="RHEA:16237"/>
        <dbReference type="Rhea" id="RHEA-COMP:10747"/>
        <dbReference type="Rhea" id="RHEA-COMP:10748"/>
        <dbReference type="ChEBI" id="CHEBI:83833"/>
        <dbReference type="ChEBI" id="CHEBI:83834"/>
        <dbReference type="EC" id="5.2.1.8"/>
    </reaction>
</comment>
<evidence type="ECO:0000256" key="14">
    <source>
        <dbReference type="SAM" id="Coils"/>
    </source>
</evidence>
<keyword evidence="5 11" id="KW-0132">Cell division</keyword>
<dbReference type="InterPro" id="IPR008880">
    <property type="entry name" value="Trigger_fac_C"/>
</dbReference>
<dbReference type="Pfam" id="PF00254">
    <property type="entry name" value="FKBP_C"/>
    <property type="match status" value="1"/>
</dbReference>
<dbReference type="Gene3D" id="3.10.50.40">
    <property type="match status" value="1"/>
</dbReference>
<dbReference type="InterPro" id="IPR027304">
    <property type="entry name" value="Trigger_fact/SurA_dom_sf"/>
</dbReference>
<keyword evidence="14" id="KW-0175">Coiled coil</keyword>
<evidence type="ECO:0000256" key="4">
    <source>
        <dbReference type="ARBA" id="ARBA00016902"/>
    </source>
</evidence>
<dbReference type="HAMAP" id="MF_00303">
    <property type="entry name" value="Trigger_factor_Tig"/>
    <property type="match status" value="1"/>
</dbReference>
<dbReference type="EMBL" id="JANHJP010000002">
    <property type="protein sequence ID" value="MDC9031864.1"/>
    <property type="molecule type" value="Genomic_DNA"/>
</dbReference>
<dbReference type="RefSeq" id="WP_273585095.1">
    <property type="nucleotide sequence ID" value="NZ_JANHJP010000002.1"/>
</dbReference>
<keyword evidence="7 11" id="KW-0143">Chaperone</keyword>
<feature type="domain" description="PPIase FKBP-type" evidence="15">
    <location>
        <begin position="168"/>
        <end position="269"/>
    </location>
</feature>
<comment type="function">
    <text evidence="11">Involved in protein export. Acts as a chaperone by maintaining the newly synthesized protein in an open conformation. Functions as a peptidyl-prolyl cis-trans isomerase.</text>
</comment>
<dbReference type="Pfam" id="PF05698">
    <property type="entry name" value="Trigger_C"/>
    <property type="match status" value="1"/>
</dbReference>
<evidence type="ECO:0000256" key="12">
    <source>
        <dbReference type="PROSITE-ProRule" id="PRU00277"/>
    </source>
</evidence>
<evidence type="ECO:0000256" key="10">
    <source>
        <dbReference type="ARBA" id="ARBA00029986"/>
    </source>
</evidence>
<dbReference type="InterPro" id="IPR046357">
    <property type="entry name" value="PPIase_dom_sf"/>
</dbReference>
<keyword evidence="17" id="KW-1185">Reference proteome</keyword>
<dbReference type="PIRSF" id="PIRSF003095">
    <property type="entry name" value="Trigger_factor"/>
    <property type="match status" value="1"/>
</dbReference>
<evidence type="ECO:0000256" key="13">
    <source>
        <dbReference type="RuleBase" id="RU003914"/>
    </source>
</evidence>
<dbReference type="NCBIfam" id="TIGR00115">
    <property type="entry name" value="tig"/>
    <property type="match status" value="1"/>
</dbReference>
<keyword evidence="6 11" id="KW-0697">Rotamase</keyword>
<dbReference type="SUPFAM" id="SSF102735">
    <property type="entry name" value="Trigger factor ribosome-binding domain"/>
    <property type="match status" value="1"/>
</dbReference>
<dbReference type="InterPro" id="IPR036611">
    <property type="entry name" value="Trigger_fac_ribosome-bd_sf"/>
</dbReference>
<comment type="similarity">
    <text evidence="2 11 13">Belongs to the FKBP-type PPIase family. Tig subfamily.</text>
</comment>
<feature type="coiled-coil region" evidence="14">
    <location>
        <begin position="276"/>
        <end position="406"/>
    </location>
</feature>
<evidence type="ECO:0000256" key="2">
    <source>
        <dbReference type="ARBA" id="ARBA00005464"/>
    </source>
</evidence>
<evidence type="ECO:0000256" key="9">
    <source>
        <dbReference type="ARBA" id="ARBA00023306"/>
    </source>
</evidence>
<sequence>MEIKKINNNFIQYHFQINKDDFEILVDKIFDKIKHKVEIKGFRKGFVTRNIFEKHFDPQSLYKDAFEVLIQEKLKEIFQNNNEEYNFIGRPKVIDFKLEDLMKKKDFFNFGLEFVLKPQIQMCNYKDIILKKYNLEVTEEEVQQKINVLLENNPILEVKGNDSSIELGDIVVFDFTGYLNNQLFEGGSATNYTLEIGSNKFIPGFEEGMIGLKKNEEKDIIVKFPHDYAKIELADKEVVFKVLLHEIKRKKSVVLNDELVQNIKLPNINNVQDFKIKLKEELINQKKNEIENKQKEEILDFLIKNSVLEIPQFLVNEEVQNLKKDFEEQLKTQNITLEKYLSQINQTEKKFLEELNEQALQMLKTEFLLDEIGNKEQIQVSQNELEENYKAISNQYKLDIEKLKENETFIKHVKDNLIRQKTIIFLLKQNIKNNIQ</sequence>
<dbReference type="InterPro" id="IPR001179">
    <property type="entry name" value="PPIase_FKBP_dom"/>
</dbReference>
<dbReference type="SUPFAM" id="SSF109998">
    <property type="entry name" value="Triger factor/SurA peptide-binding domain-like"/>
    <property type="match status" value="1"/>
</dbReference>
<dbReference type="SUPFAM" id="SSF54534">
    <property type="entry name" value="FKBP-like"/>
    <property type="match status" value="1"/>
</dbReference>
<dbReference type="InterPro" id="IPR008881">
    <property type="entry name" value="Trigger_fac_ribosome-bd_bac"/>
</dbReference>
<gene>
    <name evidence="11" type="primary">tig</name>
    <name evidence="16" type="ORF">M8044_000083</name>
</gene>
<evidence type="ECO:0000256" key="1">
    <source>
        <dbReference type="ARBA" id="ARBA00000971"/>
    </source>
</evidence>
<dbReference type="Pfam" id="PF05697">
    <property type="entry name" value="Trigger_N"/>
    <property type="match status" value="1"/>
</dbReference>
<evidence type="ECO:0000256" key="7">
    <source>
        <dbReference type="ARBA" id="ARBA00023186"/>
    </source>
</evidence>
<organism evidence="16 17">
    <name type="scientific">Columbia Basin potato purple top phytoplasma</name>
    <dbReference type="NCBI Taxonomy" id="307134"/>
    <lineage>
        <taxon>Bacteria</taxon>
        <taxon>Bacillati</taxon>
        <taxon>Mycoplasmatota</taxon>
        <taxon>Mollicutes</taxon>
        <taxon>Acholeplasmatales</taxon>
        <taxon>Acholeplasmataceae</taxon>
        <taxon>Candidatus Phytoplasma</taxon>
        <taxon>16SrVI (Clover proliferation group)</taxon>
    </lineage>
</organism>
<comment type="caution">
    <text evidence="16">The sequence shown here is derived from an EMBL/GenBank/DDBJ whole genome shotgun (WGS) entry which is preliminary data.</text>
</comment>
<protein>
    <recommendedName>
        <fullName evidence="4 11">Trigger factor</fullName>
        <shortName evidence="11">TF</shortName>
        <ecNumber evidence="3 11">5.2.1.8</ecNumber>
    </recommendedName>
    <alternativeName>
        <fullName evidence="10 11">PPIase</fullName>
    </alternativeName>
</protein>
<evidence type="ECO:0000256" key="8">
    <source>
        <dbReference type="ARBA" id="ARBA00023235"/>
    </source>
</evidence>
<dbReference type="InterPro" id="IPR005215">
    <property type="entry name" value="Trig_fac"/>
</dbReference>
<evidence type="ECO:0000256" key="3">
    <source>
        <dbReference type="ARBA" id="ARBA00013194"/>
    </source>
</evidence>
<keyword evidence="9 11" id="KW-0131">Cell cycle</keyword>
<comment type="subcellular location">
    <subcellularLocation>
        <location evidence="11">Cytoplasm</location>
    </subcellularLocation>
    <text evidence="11">About half TF is bound to the ribosome near the polypeptide exit tunnel while the other half is free in the cytoplasm.</text>
</comment>
<evidence type="ECO:0000256" key="11">
    <source>
        <dbReference type="HAMAP-Rule" id="MF_00303"/>
    </source>
</evidence>
<evidence type="ECO:0000313" key="16">
    <source>
        <dbReference type="EMBL" id="MDC9031864.1"/>
    </source>
</evidence>